<feature type="coiled-coil region" evidence="1">
    <location>
        <begin position="24"/>
        <end position="122"/>
    </location>
</feature>
<accession>A0A7S8E638</accession>
<evidence type="ECO:0000256" key="1">
    <source>
        <dbReference type="SAM" id="Coils"/>
    </source>
</evidence>
<sequence length="413" mass="49386">MDMNQIARMIEWLDEERRRDKSVIATMEERLAQQQETIDTLQRRLNNVESDQTVIRESKGPVSQNGDMMDAVRNEMRLLLENSESRRLTAEREAERRSELNREGIMRTIRDMTERLDKIQRDAGSIGEVKTEGSRVSDQVVILQQRADDLEKKLEEPDRRLAFLEEQRRQDARRISEIETELPDIKKQIDNVRPKMELLEDLALRNERRVQEIQNTERDRRDQIQQFIDSQSLVMSQRDQQVEDLMKRFSAHDTAMQENIERFESWAQAYRDMKRIIDDFERIGDRLERRINEVAEMQRLSEERFRQEWNDWRDDDQKRWKQLTLSSDEVWRNHDKEFEQFVSRMEALEANIPPIEDSLKRMWSLERERAQLYRERYQSLLLEYDKVGTEAAVRNTSTSETVAVSGTNGNGTS</sequence>
<evidence type="ECO:0008006" key="4">
    <source>
        <dbReference type="Google" id="ProtNLM"/>
    </source>
</evidence>
<dbReference type="RefSeq" id="WP_195169034.1">
    <property type="nucleotide sequence ID" value="NZ_CP062983.1"/>
</dbReference>
<dbReference type="AlphaFoldDB" id="A0A7S8E638"/>
<gene>
    <name evidence="2" type="ORF">G4Y79_14725</name>
</gene>
<proteinExistence type="predicted"/>
<evidence type="ECO:0000313" key="3">
    <source>
        <dbReference type="Proteomes" id="UP000594468"/>
    </source>
</evidence>
<reference evidence="2 3" key="1">
    <citation type="submission" date="2020-02" db="EMBL/GenBank/DDBJ databases">
        <authorList>
            <person name="Zheng R.K."/>
            <person name="Sun C.M."/>
        </authorList>
    </citation>
    <scope>NUCLEOTIDE SEQUENCE [LARGE SCALE GENOMIC DNA]</scope>
    <source>
        <strain evidence="3">rifampicinis</strain>
    </source>
</reference>
<dbReference type="KEGG" id="pmet:G4Y79_14725"/>
<name>A0A7S8E638_9CHLR</name>
<keyword evidence="3" id="KW-1185">Reference proteome</keyword>
<dbReference type="EMBL" id="CP062983">
    <property type="protein sequence ID" value="QPC80959.1"/>
    <property type="molecule type" value="Genomic_DNA"/>
</dbReference>
<evidence type="ECO:0000313" key="2">
    <source>
        <dbReference type="EMBL" id="QPC80959.1"/>
    </source>
</evidence>
<feature type="coiled-coil region" evidence="1">
    <location>
        <begin position="147"/>
        <end position="219"/>
    </location>
</feature>
<dbReference type="Proteomes" id="UP000594468">
    <property type="component" value="Chromosome"/>
</dbReference>
<protein>
    <recommendedName>
        <fullName evidence="4">Chromosome partition protein Smc</fullName>
    </recommendedName>
</protein>
<keyword evidence="1" id="KW-0175">Coiled coil</keyword>
<organism evidence="2 3">
    <name type="scientific">Phototrophicus methaneseepsis</name>
    <dbReference type="NCBI Taxonomy" id="2710758"/>
    <lineage>
        <taxon>Bacteria</taxon>
        <taxon>Bacillati</taxon>
        <taxon>Chloroflexota</taxon>
        <taxon>Candidatus Thermofontia</taxon>
        <taxon>Phototrophicales</taxon>
        <taxon>Phototrophicaceae</taxon>
        <taxon>Phototrophicus</taxon>
    </lineage>
</organism>